<comment type="caution">
    <text evidence="2">The sequence shown here is derived from an EMBL/GenBank/DDBJ whole genome shotgun (WGS) entry which is preliminary data.</text>
</comment>
<keyword evidence="1" id="KW-1133">Transmembrane helix</keyword>
<reference evidence="2" key="1">
    <citation type="submission" date="2023-07" db="EMBL/GenBank/DDBJ databases">
        <title>The genome sequence of Rhodocytophaga aerolata KACC 12507.</title>
        <authorList>
            <person name="Zhang X."/>
        </authorList>
    </citation>
    <scope>NUCLEOTIDE SEQUENCE</scope>
    <source>
        <strain evidence="2">KACC 12507</strain>
    </source>
</reference>
<evidence type="ECO:0000313" key="3">
    <source>
        <dbReference type="Proteomes" id="UP001168528"/>
    </source>
</evidence>
<proteinExistence type="predicted"/>
<organism evidence="2 3">
    <name type="scientific">Rhodocytophaga aerolata</name>
    <dbReference type="NCBI Taxonomy" id="455078"/>
    <lineage>
        <taxon>Bacteria</taxon>
        <taxon>Pseudomonadati</taxon>
        <taxon>Bacteroidota</taxon>
        <taxon>Cytophagia</taxon>
        <taxon>Cytophagales</taxon>
        <taxon>Rhodocytophagaceae</taxon>
        <taxon>Rhodocytophaga</taxon>
    </lineage>
</organism>
<protein>
    <submittedName>
        <fullName evidence="2">Uncharacterized protein</fullName>
    </submittedName>
</protein>
<evidence type="ECO:0000313" key="2">
    <source>
        <dbReference type="EMBL" id="MDO1451520.1"/>
    </source>
</evidence>
<dbReference type="EMBL" id="JAUKPO010000065">
    <property type="protein sequence ID" value="MDO1451520.1"/>
    <property type="molecule type" value="Genomic_DNA"/>
</dbReference>
<dbReference type="Proteomes" id="UP001168528">
    <property type="component" value="Unassembled WGS sequence"/>
</dbReference>
<keyword evidence="1" id="KW-0812">Transmembrane</keyword>
<dbReference type="RefSeq" id="WP_302042317.1">
    <property type="nucleotide sequence ID" value="NZ_JAUKPO010000065.1"/>
</dbReference>
<feature type="transmembrane region" description="Helical" evidence="1">
    <location>
        <begin position="77"/>
        <end position="101"/>
    </location>
</feature>
<evidence type="ECO:0000256" key="1">
    <source>
        <dbReference type="SAM" id="Phobius"/>
    </source>
</evidence>
<accession>A0ABT8RHF0</accession>
<sequence>MKTEKLSQQVLLELLTREIETLQKASKVVNQVVPLVKDQIDRLEKRPLVAQVDTAPLEAFHHRVNTQLSRGILMPRWMMGSLIGIVAWALLMTALSVLFYVSKADYKQRAEYWAQKAYDLEQELAQPKPDLSKGKKK</sequence>
<name>A0ABT8RHF0_9BACT</name>
<gene>
    <name evidence="2" type="ORF">Q0590_34930</name>
</gene>
<keyword evidence="1" id="KW-0472">Membrane</keyword>
<keyword evidence="3" id="KW-1185">Reference proteome</keyword>